<dbReference type="GO" id="GO:0000724">
    <property type="term" value="P:double-strand break repair via homologous recombination"/>
    <property type="evidence" value="ECO:0007669"/>
    <property type="project" value="TreeGrafter"/>
</dbReference>
<feature type="domain" description="RecQ mediated genome instability protein 1 OB-fold" evidence="3">
    <location>
        <begin position="86"/>
        <end position="201"/>
    </location>
</feature>
<dbReference type="GO" id="GO:0016604">
    <property type="term" value="C:nuclear body"/>
    <property type="evidence" value="ECO:0007669"/>
    <property type="project" value="TreeGrafter"/>
</dbReference>
<evidence type="ECO:0000313" key="5">
    <source>
        <dbReference type="Proteomes" id="UP000298663"/>
    </source>
</evidence>
<dbReference type="Proteomes" id="UP000298663">
    <property type="component" value="Unassembled WGS sequence"/>
</dbReference>
<dbReference type="Pfam" id="PF08585">
    <property type="entry name" value="RMI1_N_C"/>
    <property type="match status" value="1"/>
</dbReference>
<comment type="similarity">
    <text evidence="1">Belongs to the RMI1 family.</text>
</comment>
<dbReference type="OrthoDB" id="341511at2759"/>
<proteinExistence type="inferred from homology"/>
<protein>
    <recommendedName>
        <fullName evidence="2">RecQ-mediated genome instability protein 1</fullName>
    </recommendedName>
</protein>
<dbReference type="InterPro" id="IPR042470">
    <property type="entry name" value="RMI1_N_C_sf"/>
</dbReference>
<gene>
    <name evidence="4" type="ORF">L596_007086</name>
</gene>
<dbReference type="AlphaFoldDB" id="A0A4U5P8X4"/>
<evidence type="ECO:0000256" key="2">
    <source>
        <dbReference type="ARBA" id="ARBA00018987"/>
    </source>
</evidence>
<keyword evidence="5" id="KW-1185">Reference proteome</keyword>
<organism evidence="4 5">
    <name type="scientific">Steinernema carpocapsae</name>
    <name type="common">Entomopathogenic nematode</name>
    <dbReference type="NCBI Taxonomy" id="34508"/>
    <lineage>
        <taxon>Eukaryota</taxon>
        <taxon>Metazoa</taxon>
        <taxon>Ecdysozoa</taxon>
        <taxon>Nematoda</taxon>
        <taxon>Chromadorea</taxon>
        <taxon>Rhabditida</taxon>
        <taxon>Tylenchina</taxon>
        <taxon>Panagrolaimomorpha</taxon>
        <taxon>Strongyloidoidea</taxon>
        <taxon>Steinernematidae</taxon>
        <taxon>Steinernema</taxon>
    </lineage>
</organism>
<evidence type="ECO:0000313" key="4">
    <source>
        <dbReference type="EMBL" id="TKR92433.1"/>
    </source>
</evidence>
<dbReference type="Gene3D" id="2.40.50.770">
    <property type="entry name" value="RecQ-mediated genome instability protein Rmi1, C-terminal domain"/>
    <property type="match status" value="1"/>
</dbReference>
<comment type="caution">
    <text evidence="4">The sequence shown here is derived from an EMBL/GenBank/DDBJ whole genome shotgun (WGS) entry which is preliminary data.</text>
</comment>
<name>A0A4U5P8X4_STECR</name>
<dbReference type="STRING" id="34508.A0A4U5P8X4"/>
<evidence type="ECO:0000256" key="1">
    <source>
        <dbReference type="ARBA" id="ARBA00006395"/>
    </source>
</evidence>
<accession>A0A4U5P8X4</accession>
<reference evidence="4 5" key="1">
    <citation type="journal article" date="2015" name="Genome Biol.">
        <title>Comparative genomics of Steinernema reveals deeply conserved gene regulatory networks.</title>
        <authorList>
            <person name="Dillman A.R."/>
            <person name="Macchietto M."/>
            <person name="Porter C.F."/>
            <person name="Rogers A."/>
            <person name="Williams B."/>
            <person name="Antoshechkin I."/>
            <person name="Lee M.M."/>
            <person name="Goodwin Z."/>
            <person name="Lu X."/>
            <person name="Lewis E.E."/>
            <person name="Goodrich-Blair H."/>
            <person name="Stock S.P."/>
            <person name="Adams B.J."/>
            <person name="Sternberg P.W."/>
            <person name="Mortazavi A."/>
        </authorList>
    </citation>
    <scope>NUCLEOTIDE SEQUENCE [LARGE SCALE GENOMIC DNA]</scope>
    <source>
        <strain evidence="4 5">ALL</strain>
    </source>
</reference>
<evidence type="ECO:0000259" key="3">
    <source>
        <dbReference type="Pfam" id="PF08585"/>
    </source>
</evidence>
<dbReference type="EMBL" id="AZBU02000002">
    <property type="protein sequence ID" value="TKR92433.1"/>
    <property type="molecule type" value="Genomic_DNA"/>
</dbReference>
<dbReference type="GO" id="GO:0000712">
    <property type="term" value="P:resolution of meiotic recombination intermediates"/>
    <property type="evidence" value="ECO:0007669"/>
    <property type="project" value="TreeGrafter"/>
</dbReference>
<dbReference type="PANTHER" id="PTHR14790:SF15">
    <property type="entry name" value="RECQ-MEDIATED GENOME INSTABILITY PROTEIN 1"/>
    <property type="match status" value="1"/>
</dbReference>
<sequence>MLIQEVLLAMSEASIRRFFFELHIDVRHDWMENAMEYIKSKKAKEGQKVSTVNMMGWLFEQWLYSNISRSTVPKLRIPPNASKLSVVNKLPVQILSVKDISKPQYARKSTTNNAEFQSEIDPDAEEEKLKENQREMLLMELTDGQTKVKGLQYSRIPLLTKKLAPGTKALIIGKALYKHGCLLLTAENFQVLGGESPEKVETIASEDENSNCSKVRVDNVPKESLPKLKQLTITDCFKPMRVESDSSCVTEPEPEPLQIPATEAPKLEQLMDCGKPKGSVGGPKSALESLVIPALKKLSREKYAGADLGNIAHAFRQAELNCPGFCEQFYVELRAARE</sequence>
<dbReference type="PANTHER" id="PTHR14790">
    <property type="entry name" value="RECQ-MEDIATED GENOME INSTABILITY PROTEIN 1 RMI1"/>
    <property type="match status" value="1"/>
</dbReference>
<dbReference type="GO" id="GO:0031422">
    <property type="term" value="C:RecQ family helicase-topoisomerase III complex"/>
    <property type="evidence" value="ECO:0007669"/>
    <property type="project" value="TreeGrafter"/>
</dbReference>
<reference evidence="4 5" key="2">
    <citation type="journal article" date="2019" name="G3 (Bethesda)">
        <title>Hybrid Assembly of the Genome of the Entomopathogenic Nematode Steinernema carpocapsae Identifies the X-Chromosome.</title>
        <authorList>
            <person name="Serra L."/>
            <person name="Macchietto M."/>
            <person name="Macias-Munoz A."/>
            <person name="McGill C.J."/>
            <person name="Rodriguez I.M."/>
            <person name="Rodriguez B."/>
            <person name="Murad R."/>
            <person name="Mortazavi A."/>
        </authorList>
    </citation>
    <scope>NUCLEOTIDE SEQUENCE [LARGE SCALE GENOMIC DNA]</scope>
    <source>
        <strain evidence="4 5">ALL</strain>
    </source>
</reference>
<dbReference type="InterPro" id="IPR013894">
    <property type="entry name" value="RMI1_OB"/>
</dbReference>